<reference evidence="7" key="2">
    <citation type="submission" date="2023-05" db="EMBL/GenBank/DDBJ databases">
        <authorList>
            <consortium name="Lawrence Berkeley National Laboratory"/>
            <person name="Steindorff A."/>
            <person name="Hensen N."/>
            <person name="Bonometti L."/>
            <person name="Westerberg I."/>
            <person name="Brannstrom I.O."/>
            <person name="Guillou S."/>
            <person name="Cros-Aarteil S."/>
            <person name="Calhoun S."/>
            <person name="Haridas S."/>
            <person name="Kuo A."/>
            <person name="Mondo S."/>
            <person name="Pangilinan J."/>
            <person name="Riley R."/>
            <person name="Labutti K."/>
            <person name="Andreopoulos B."/>
            <person name="Lipzen A."/>
            <person name="Chen C."/>
            <person name="Yanf M."/>
            <person name="Daum C."/>
            <person name="Ng V."/>
            <person name="Clum A."/>
            <person name="Ohm R."/>
            <person name="Martin F."/>
            <person name="Silar P."/>
            <person name="Natvig D."/>
            <person name="Lalanne C."/>
            <person name="Gautier V."/>
            <person name="Ament-Velasquez S.L."/>
            <person name="Kruys A."/>
            <person name="Hutchinson M.I."/>
            <person name="Powell A.J."/>
            <person name="Barry K."/>
            <person name="Miller A.N."/>
            <person name="Grigoriev I.V."/>
            <person name="Debuchy R."/>
            <person name="Gladieux P."/>
            <person name="Thoren M.H."/>
            <person name="Johannesson H."/>
        </authorList>
    </citation>
    <scope>NUCLEOTIDE SEQUENCE</scope>
    <source>
        <strain evidence="7">PSN243</strain>
    </source>
</reference>
<evidence type="ECO:0000259" key="6">
    <source>
        <dbReference type="PROSITE" id="PS50089"/>
    </source>
</evidence>
<gene>
    <name evidence="7" type="ORF">QBC34DRAFT_496554</name>
</gene>
<dbReference type="AlphaFoldDB" id="A0AAV9GEU8"/>
<evidence type="ECO:0000256" key="3">
    <source>
        <dbReference type="ARBA" id="ARBA00022833"/>
    </source>
</evidence>
<dbReference type="InterPro" id="IPR018957">
    <property type="entry name" value="Znf_C3HC4_RING-type"/>
</dbReference>
<keyword evidence="2 4" id="KW-0863">Zinc-finger</keyword>
<keyword evidence="1" id="KW-0479">Metal-binding</keyword>
<feature type="region of interest" description="Disordered" evidence="5">
    <location>
        <begin position="294"/>
        <end position="315"/>
    </location>
</feature>
<feature type="domain" description="RING-type" evidence="6">
    <location>
        <begin position="59"/>
        <end position="92"/>
    </location>
</feature>
<evidence type="ECO:0000256" key="5">
    <source>
        <dbReference type="SAM" id="MobiDB-lite"/>
    </source>
</evidence>
<sequence length="315" mass="35054">MNPEPRAPWLSAASAKSTSFDILGIPESCPQDIDLHFVPKPSARDMSYPAELPSVIGSILPCGHMFCAKCCAELYTSLNRNPKMKRECPVCSFQLKYWNCSCFIMPQGILSHKYWDTIRPQPKDHMAYARLRAEGLPNTDIPGSAPFQKQYMRDAKGNLSALTYCPGVRKAMTRALLNEIVSTITTSTSDVVLGAFNGPPDAELIRRILHKKRRQPCDLDGRLQGMVPEEVFKFEPILKRAFANENRVGVVGFSFILYTGKGRLEADKLRYCLRIVIQPGKPLVLFKAAVPKSQAEGKPDSYKAKAEASGKVKVD</sequence>
<protein>
    <recommendedName>
        <fullName evidence="6">RING-type domain-containing protein</fullName>
    </recommendedName>
</protein>
<dbReference type="Pfam" id="PF00097">
    <property type="entry name" value="zf-C3HC4"/>
    <property type="match status" value="1"/>
</dbReference>
<evidence type="ECO:0000256" key="1">
    <source>
        <dbReference type="ARBA" id="ARBA00022723"/>
    </source>
</evidence>
<evidence type="ECO:0000313" key="8">
    <source>
        <dbReference type="Proteomes" id="UP001321760"/>
    </source>
</evidence>
<reference evidence="7" key="1">
    <citation type="journal article" date="2023" name="Mol. Phylogenet. Evol.">
        <title>Genome-scale phylogeny and comparative genomics of the fungal order Sordariales.</title>
        <authorList>
            <person name="Hensen N."/>
            <person name="Bonometti L."/>
            <person name="Westerberg I."/>
            <person name="Brannstrom I.O."/>
            <person name="Guillou S."/>
            <person name="Cros-Aarteil S."/>
            <person name="Calhoun S."/>
            <person name="Haridas S."/>
            <person name="Kuo A."/>
            <person name="Mondo S."/>
            <person name="Pangilinan J."/>
            <person name="Riley R."/>
            <person name="LaButti K."/>
            <person name="Andreopoulos B."/>
            <person name="Lipzen A."/>
            <person name="Chen C."/>
            <person name="Yan M."/>
            <person name="Daum C."/>
            <person name="Ng V."/>
            <person name="Clum A."/>
            <person name="Steindorff A."/>
            <person name="Ohm R.A."/>
            <person name="Martin F."/>
            <person name="Silar P."/>
            <person name="Natvig D.O."/>
            <person name="Lalanne C."/>
            <person name="Gautier V."/>
            <person name="Ament-Velasquez S.L."/>
            <person name="Kruys A."/>
            <person name="Hutchinson M.I."/>
            <person name="Powell A.J."/>
            <person name="Barry K."/>
            <person name="Miller A.N."/>
            <person name="Grigoriev I.V."/>
            <person name="Debuchy R."/>
            <person name="Gladieux P."/>
            <person name="Hiltunen Thoren M."/>
            <person name="Johannesson H."/>
        </authorList>
    </citation>
    <scope>NUCLEOTIDE SEQUENCE</scope>
    <source>
        <strain evidence="7">PSN243</strain>
    </source>
</reference>
<accession>A0AAV9GEU8</accession>
<dbReference type="SUPFAM" id="SSF57850">
    <property type="entry name" value="RING/U-box"/>
    <property type="match status" value="1"/>
</dbReference>
<dbReference type="EMBL" id="MU865953">
    <property type="protein sequence ID" value="KAK4446980.1"/>
    <property type="molecule type" value="Genomic_DNA"/>
</dbReference>
<proteinExistence type="predicted"/>
<organism evidence="7 8">
    <name type="scientific">Podospora aff. communis PSN243</name>
    <dbReference type="NCBI Taxonomy" id="3040156"/>
    <lineage>
        <taxon>Eukaryota</taxon>
        <taxon>Fungi</taxon>
        <taxon>Dikarya</taxon>
        <taxon>Ascomycota</taxon>
        <taxon>Pezizomycotina</taxon>
        <taxon>Sordariomycetes</taxon>
        <taxon>Sordariomycetidae</taxon>
        <taxon>Sordariales</taxon>
        <taxon>Podosporaceae</taxon>
        <taxon>Podospora</taxon>
    </lineage>
</organism>
<evidence type="ECO:0000256" key="4">
    <source>
        <dbReference type="PROSITE-ProRule" id="PRU00175"/>
    </source>
</evidence>
<dbReference type="InterPro" id="IPR013083">
    <property type="entry name" value="Znf_RING/FYVE/PHD"/>
</dbReference>
<comment type="caution">
    <text evidence="7">The sequence shown here is derived from an EMBL/GenBank/DDBJ whole genome shotgun (WGS) entry which is preliminary data.</text>
</comment>
<dbReference type="InterPro" id="IPR001841">
    <property type="entry name" value="Znf_RING"/>
</dbReference>
<dbReference type="Proteomes" id="UP001321760">
    <property type="component" value="Unassembled WGS sequence"/>
</dbReference>
<name>A0AAV9GEU8_9PEZI</name>
<feature type="compositionally biased region" description="Basic and acidic residues" evidence="5">
    <location>
        <begin position="295"/>
        <end position="315"/>
    </location>
</feature>
<dbReference type="Gene3D" id="3.30.40.10">
    <property type="entry name" value="Zinc/RING finger domain, C3HC4 (zinc finger)"/>
    <property type="match status" value="1"/>
</dbReference>
<evidence type="ECO:0000256" key="2">
    <source>
        <dbReference type="ARBA" id="ARBA00022771"/>
    </source>
</evidence>
<dbReference type="PROSITE" id="PS50089">
    <property type="entry name" value="ZF_RING_2"/>
    <property type="match status" value="1"/>
</dbReference>
<keyword evidence="8" id="KW-1185">Reference proteome</keyword>
<evidence type="ECO:0000313" key="7">
    <source>
        <dbReference type="EMBL" id="KAK4446980.1"/>
    </source>
</evidence>
<dbReference type="GO" id="GO:0008270">
    <property type="term" value="F:zinc ion binding"/>
    <property type="evidence" value="ECO:0007669"/>
    <property type="project" value="UniProtKB-KW"/>
</dbReference>
<keyword evidence="3" id="KW-0862">Zinc</keyword>